<feature type="region of interest" description="Disordered" evidence="1">
    <location>
        <begin position="339"/>
        <end position="389"/>
    </location>
</feature>
<proteinExistence type="predicted"/>
<sequence>METNDKESENEILETPPKTIFTTIKREDTEDDDYESIHLNFPAISPVSNISTSSGFISCGSSSSSKPTTPTNLLTDKHCEDYAECSIQNSTHDNINNNKPSAINNVEIIRDNGQLAININNQRHNSDTESDDKSSKLLYSPVPSCSKGVKSRSKYRNNSSCSSSSSDNHSQPSRYHRQSKKHISLEDEIVIYESDSSLIESRRRISSNSHYSNNCNRINFQIQGRSSANAAIISRHKSEENPPTQPSNQIVSILKRKDSSGKESPCLVTFSPNVKDNNFESNRASTSSNRQGILKKRSSLDESSRRFRSHSPSSEKGCLVKDDRRRNSCEEIHHQGILKQKSYESSTGYSSSGTRSSGLTTPNSGVQGILKKPSLTPSDHSSDHSTTKHVSISEAVILAAAELCKDMIIDDTHEPYIKPILKLDNEHHYGHERKPKPILKKNHSSENEEIRSILKSRKSSREEPDDL</sequence>
<dbReference type="OrthoDB" id="7791344at2759"/>
<feature type="compositionally biased region" description="Basic residues" evidence="1">
    <location>
        <begin position="430"/>
        <end position="442"/>
    </location>
</feature>
<evidence type="ECO:0000256" key="1">
    <source>
        <dbReference type="SAM" id="MobiDB-lite"/>
    </source>
</evidence>
<reference evidence="2" key="1">
    <citation type="submission" date="2022-01" db="EMBL/GenBank/DDBJ databases">
        <authorList>
            <person name="King R."/>
        </authorList>
    </citation>
    <scope>NUCLEOTIDE SEQUENCE</scope>
</reference>
<dbReference type="Proteomes" id="UP001153620">
    <property type="component" value="Chromosome 1"/>
</dbReference>
<accession>A0A9N9WM23</accession>
<feature type="compositionally biased region" description="Polar residues" evidence="1">
    <location>
        <begin position="272"/>
        <end position="291"/>
    </location>
</feature>
<organism evidence="2 3">
    <name type="scientific">Chironomus riparius</name>
    <dbReference type="NCBI Taxonomy" id="315576"/>
    <lineage>
        <taxon>Eukaryota</taxon>
        <taxon>Metazoa</taxon>
        <taxon>Ecdysozoa</taxon>
        <taxon>Arthropoda</taxon>
        <taxon>Hexapoda</taxon>
        <taxon>Insecta</taxon>
        <taxon>Pterygota</taxon>
        <taxon>Neoptera</taxon>
        <taxon>Endopterygota</taxon>
        <taxon>Diptera</taxon>
        <taxon>Nematocera</taxon>
        <taxon>Chironomoidea</taxon>
        <taxon>Chironomidae</taxon>
        <taxon>Chironominae</taxon>
        <taxon>Chironomus</taxon>
    </lineage>
</organism>
<feature type="region of interest" description="Disordered" evidence="1">
    <location>
        <begin position="120"/>
        <end position="181"/>
    </location>
</feature>
<feature type="compositionally biased region" description="Low complexity" evidence="1">
    <location>
        <begin position="343"/>
        <end position="361"/>
    </location>
</feature>
<protein>
    <submittedName>
        <fullName evidence="2">Uncharacterized protein</fullName>
    </submittedName>
</protein>
<evidence type="ECO:0000313" key="3">
    <source>
        <dbReference type="Proteomes" id="UP001153620"/>
    </source>
</evidence>
<name>A0A9N9WM23_9DIPT</name>
<gene>
    <name evidence="2" type="ORF">CHIRRI_LOCUS1581</name>
</gene>
<feature type="region of interest" description="Disordered" evidence="1">
    <location>
        <begin position="428"/>
        <end position="467"/>
    </location>
</feature>
<feature type="compositionally biased region" description="Low complexity" evidence="1">
    <location>
        <begin position="156"/>
        <end position="173"/>
    </location>
</feature>
<reference evidence="2" key="2">
    <citation type="submission" date="2022-10" db="EMBL/GenBank/DDBJ databases">
        <authorList>
            <consortium name="ENA_rothamsted_submissions"/>
            <consortium name="culmorum"/>
            <person name="King R."/>
        </authorList>
    </citation>
    <scope>NUCLEOTIDE SEQUENCE</scope>
</reference>
<dbReference type="EMBL" id="OU895877">
    <property type="protein sequence ID" value="CAG9798599.1"/>
    <property type="molecule type" value="Genomic_DNA"/>
</dbReference>
<evidence type="ECO:0000313" key="2">
    <source>
        <dbReference type="EMBL" id="CAG9798599.1"/>
    </source>
</evidence>
<feature type="region of interest" description="Disordered" evidence="1">
    <location>
        <begin position="272"/>
        <end position="322"/>
    </location>
</feature>
<feature type="compositionally biased region" description="Basic and acidic residues" evidence="1">
    <location>
        <begin position="443"/>
        <end position="452"/>
    </location>
</feature>
<keyword evidence="3" id="KW-1185">Reference proteome</keyword>
<dbReference type="AlphaFoldDB" id="A0A9N9WM23"/>
<feature type="compositionally biased region" description="Basic and acidic residues" evidence="1">
    <location>
        <begin position="124"/>
        <end position="135"/>
    </location>
</feature>